<protein>
    <submittedName>
        <fullName evidence="2">Uncharacterized protein</fullName>
    </submittedName>
</protein>
<dbReference type="AlphaFoldDB" id="M1DPJ3"/>
<name>M1DPJ3_SOLTU</name>
<dbReference type="InParanoid" id="M1DPJ3"/>
<organism evidence="2 3">
    <name type="scientific">Solanum tuberosum</name>
    <name type="common">Potato</name>
    <dbReference type="NCBI Taxonomy" id="4113"/>
    <lineage>
        <taxon>Eukaryota</taxon>
        <taxon>Viridiplantae</taxon>
        <taxon>Streptophyta</taxon>
        <taxon>Embryophyta</taxon>
        <taxon>Tracheophyta</taxon>
        <taxon>Spermatophyta</taxon>
        <taxon>Magnoliopsida</taxon>
        <taxon>eudicotyledons</taxon>
        <taxon>Gunneridae</taxon>
        <taxon>Pentapetalae</taxon>
        <taxon>asterids</taxon>
        <taxon>lamiids</taxon>
        <taxon>Solanales</taxon>
        <taxon>Solanaceae</taxon>
        <taxon>Solanoideae</taxon>
        <taxon>Solaneae</taxon>
        <taxon>Solanum</taxon>
    </lineage>
</organism>
<dbReference type="HOGENOM" id="CLU_116494_0_0_1"/>
<dbReference type="Proteomes" id="UP000011115">
    <property type="component" value="Unassembled WGS sequence"/>
</dbReference>
<reference evidence="3" key="1">
    <citation type="journal article" date="2011" name="Nature">
        <title>Genome sequence and analysis of the tuber crop potato.</title>
        <authorList>
            <consortium name="The Potato Genome Sequencing Consortium"/>
        </authorList>
    </citation>
    <scope>NUCLEOTIDE SEQUENCE [LARGE SCALE GENOMIC DNA]</scope>
    <source>
        <strain evidence="3">cv. DM1-3 516 R44</strain>
    </source>
</reference>
<feature type="compositionally biased region" description="Basic and acidic residues" evidence="1">
    <location>
        <begin position="51"/>
        <end position="78"/>
    </location>
</feature>
<evidence type="ECO:0000313" key="2">
    <source>
        <dbReference type="EnsemblPlants" id="PGSC0003DMT400092309"/>
    </source>
</evidence>
<sequence>MHEFLLLCEHLDTCPKRNPNSKGNITPNKVAGDVPLALSAKNISLVSMDMSKPESKDEGKSQANKKEASSSTKAEKFISGKPEGSSNKVPFGTKVFSSFQVGKQNPKEEEYLAFTRYIYNLPEESGETFRVLGITSLFSRILIFPNGSLDFTTQLFEFGYLDRVYAKSNLQEISKLPEQLRNSVKNYA</sequence>
<proteinExistence type="predicted"/>
<dbReference type="PaxDb" id="4113-PGSC0003DMT400092309"/>
<reference evidence="2" key="2">
    <citation type="submission" date="2015-06" db="UniProtKB">
        <authorList>
            <consortium name="EnsemblPlants"/>
        </authorList>
    </citation>
    <scope>IDENTIFICATION</scope>
    <source>
        <strain evidence="2">DM1-3 516 R44</strain>
    </source>
</reference>
<feature type="region of interest" description="Disordered" evidence="1">
    <location>
        <begin position="49"/>
        <end position="85"/>
    </location>
</feature>
<keyword evidence="3" id="KW-1185">Reference proteome</keyword>
<dbReference type="EnsemblPlants" id="PGSC0003DMT400092309">
    <property type="protein sequence ID" value="PGSC0003DMT400092309"/>
    <property type="gene ID" value="PGSC0003DMG400041880"/>
</dbReference>
<accession>M1DPJ3</accession>
<dbReference type="Gramene" id="PGSC0003DMT400092309">
    <property type="protein sequence ID" value="PGSC0003DMT400092309"/>
    <property type="gene ID" value="PGSC0003DMG400041880"/>
</dbReference>
<evidence type="ECO:0000313" key="3">
    <source>
        <dbReference type="Proteomes" id="UP000011115"/>
    </source>
</evidence>
<evidence type="ECO:0000256" key="1">
    <source>
        <dbReference type="SAM" id="MobiDB-lite"/>
    </source>
</evidence>